<proteinExistence type="predicted"/>
<name>A0ABD3TE16_9LAMI</name>
<dbReference type="PROSITE" id="PS51294">
    <property type="entry name" value="HTH_MYB"/>
    <property type="match status" value="1"/>
</dbReference>
<dbReference type="Proteomes" id="UP001634393">
    <property type="component" value="Unassembled WGS sequence"/>
</dbReference>
<gene>
    <name evidence="6" type="ORF">ACJIZ3_009970</name>
</gene>
<dbReference type="AlphaFoldDB" id="A0ABD3TE16"/>
<keyword evidence="3" id="KW-0238">DNA-binding</keyword>
<evidence type="ECO:0000256" key="2">
    <source>
        <dbReference type="ARBA" id="ARBA00022737"/>
    </source>
</evidence>
<evidence type="ECO:0000256" key="3">
    <source>
        <dbReference type="ARBA" id="ARBA00023125"/>
    </source>
</evidence>
<evidence type="ECO:0000256" key="4">
    <source>
        <dbReference type="ARBA" id="ARBA00023242"/>
    </source>
</evidence>
<evidence type="ECO:0000256" key="1">
    <source>
        <dbReference type="ARBA" id="ARBA00004123"/>
    </source>
</evidence>
<dbReference type="InterPro" id="IPR015495">
    <property type="entry name" value="Myb_TF_plants"/>
</dbReference>
<dbReference type="InterPro" id="IPR017930">
    <property type="entry name" value="Myb_dom"/>
</dbReference>
<dbReference type="GO" id="GO:0005634">
    <property type="term" value="C:nucleus"/>
    <property type="evidence" value="ECO:0007669"/>
    <property type="project" value="UniProtKB-SubCell"/>
</dbReference>
<reference evidence="6 7" key="1">
    <citation type="submission" date="2024-12" db="EMBL/GenBank/DDBJ databases">
        <title>The unique morphological basis and parallel evolutionary history of personate flowers in Penstemon.</title>
        <authorList>
            <person name="Depatie T.H."/>
            <person name="Wessinger C.A."/>
        </authorList>
    </citation>
    <scope>NUCLEOTIDE SEQUENCE [LARGE SCALE GENOMIC DNA]</scope>
    <source>
        <strain evidence="6">WTNN_2</strain>
        <tissue evidence="6">Leaf</tissue>
    </source>
</reference>
<sequence>MFSQEEENLIINLHQLLGNRTDNEIKNFWNSTLKKKLIKQGIDPNTHKPIIITQNKDSSIVSKPQNYTQQNTTVFGNIDGGKQIYDPLFLSEFQASIDPSNFLTPINSICQFNSMPNLTNFDHKNMKHTNCSEKLTAFVMNEAKGSSSLNPNTFLWDEEEENKFDSVFQFQFQFSGIQIEEEKKPNPLQNHNQSSAAFSNFATTSMSQELIGEDLDIVFNQI</sequence>
<dbReference type="InterPro" id="IPR009057">
    <property type="entry name" value="Homeodomain-like_sf"/>
</dbReference>
<keyword evidence="4" id="KW-0539">Nucleus</keyword>
<keyword evidence="7" id="KW-1185">Reference proteome</keyword>
<feature type="domain" description="HTH myb-type" evidence="5">
    <location>
        <begin position="1"/>
        <end position="37"/>
    </location>
</feature>
<dbReference type="GO" id="GO:0003677">
    <property type="term" value="F:DNA binding"/>
    <property type="evidence" value="ECO:0007669"/>
    <property type="project" value="UniProtKB-KW"/>
</dbReference>
<comment type="subcellular location">
    <subcellularLocation>
        <location evidence="1">Nucleus</location>
    </subcellularLocation>
</comment>
<dbReference type="InterPro" id="IPR001005">
    <property type="entry name" value="SANT/Myb"/>
</dbReference>
<evidence type="ECO:0000313" key="7">
    <source>
        <dbReference type="Proteomes" id="UP001634393"/>
    </source>
</evidence>
<evidence type="ECO:0000259" key="5">
    <source>
        <dbReference type="PROSITE" id="PS51294"/>
    </source>
</evidence>
<dbReference type="CDD" id="cd00167">
    <property type="entry name" value="SANT"/>
    <property type="match status" value="1"/>
</dbReference>
<dbReference type="PANTHER" id="PTHR47994:SF5">
    <property type="entry name" value="F14D16.11-RELATED"/>
    <property type="match status" value="1"/>
</dbReference>
<dbReference type="PANTHER" id="PTHR47994">
    <property type="entry name" value="F14D16.11-RELATED"/>
    <property type="match status" value="1"/>
</dbReference>
<organism evidence="6 7">
    <name type="scientific">Penstemon smallii</name>
    <dbReference type="NCBI Taxonomy" id="265156"/>
    <lineage>
        <taxon>Eukaryota</taxon>
        <taxon>Viridiplantae</taxon>
        <taxon>Streptophyta</taxon>
        <taxon>Embryophyta</taxon>
        <taxon>Tracheophyta</taxon>
        <taxon>Spermatophyta</taxon>
        <taxon>Magnoliopsida</taxon>
        <taxon>eudicotyledons</taxon>
        <taxon>Gunneridae</taxon>
        <taxon>Pentapetalae</taxon>
        <taxon>asterids</taxon>
        <taxon>lamiids</taxon>
        <taxon>Lamiales</taxon>
        <taxon>Plantaginaceae</taxon>
        <taxon>Cheloneae</taxon>
        <taxon>Penstemon</taxon>
    </lineage>
</organism>
<dbReference type="SUPFAM" id="SSF46689">
    <property type="entry name" value="Homeodomain-like"/>
    <property type="match status" value="1"/>
</dbReference>
<protein>
    <recommendedName>
        <fullName evidence="5">HTH myb-type domain-containing protein</fullName>
    </recommendedName>
</protein>
<dbReference type="Gene3D" id="1.10.10.60">
    <property type="entry name" value="Homeodomain-like"/>
    <property type="match status" value="1"/>
</dbReference>
<comment type="caution">
    <text evidence="6">The sequence shown here is derived from an EMBL/GenBank/DDBJ whole genome shotgun (WGS) entry which is preliminary data.</text>
</comment>
<keyword evidence="2" id="KW-0677">Repeat</keyword>
<dbReference type="EMBL" id="JBJXBP010000004">
    <property type="protein sequence ID" value="KAL3835234.1"/>
    <property type="molecule type" value="Genomic_DNA"/>
</dbReference>
<evidence type="ECO:0000313" key="6">
    <source>
        <dbReference type="EMBL" id="KAL3835234.1"/>
    </source>
</evidence>
<accession>A0ABD3TE16</accession>